<dbReference type="Proteomes" id="UP000324222">
    <property type="component" value="Unassembled WGS sequence"/>
</dbReference>
<dbReference type="AlphaFoldDB" id="A0A5B7HLV2"/>
<evidence type="ECO:0000256" key="1">
    <source>
        <dbReference type="SAM" id="MobiDB-lite"/>
    </source>
</evidence>
<name>A0A5B7HLV2_PORTR</name>
<gene>
    <name evidence="2" type="ORF">E2C01_066560</name>
</gene>
<evidence type="ECO:0000313" key="3">
    <source>
        <dbReference type="Proteomes" id="UP000324222"/>
    </source>
</evidence>
<sequence length="72" mass="8626">MEEEEEEEEEEQSEDEEKQEAEVEEDRDTQTVITPSSHKSEWPQKNMKKESLRAVRLLQLGEIYCIPGDWWT</sequence>
<dbReference type="EMBL" id="VSRR010034429">
    <property type="protein sequence ID" value="MPC72262.1"/>
    <property type="molecule type" value="Genomic_DNA"/>
</dbReference>
<accession>A0A5B7HLV2</accession>
<feature type="region of interest" description="Disordered" evidence="1">
    <location>
        <begin position="1"/>
        <end position="48"/>
    </location>
</feature>
<organism evidence="2 3">
    <name type="scientific">Portunus trituberculatus</name>
    <name type="common">Swimming crab</name>
    <name type="synonym">Neptunus trituberculatus</name>
    <dbReference type="NCBI Taxonomy" id="210409"/>
    <lineage>
        <taxon>Eukaryota</taxon>
        <taxon>Metazoa</taxon>
        <taxon>Ecdysozoa</taxon>
        <taxon>Arthropoda</taxon>
        <taxon>Crustacea</taxon>
        <taxon>Multicrustacea</taxon>
        <taxon>Malacostraca</taxon>
        <taxon>Eumalacostraca</taxon>
        <taxon>Eucarida</taxon>
        <taxon>Decapoda</taxon>
        <taxon>Pleocyemata</taxon>
        <taxon>Brachyura</taxon>
        <taxon>Eubrachyura</taxon>
        <taxon>Portunoidea</taxon>
        <taxon>Portunidae</taxon>
        <taxon>Portuninae</taxon>
        <taxon>Portunus</taxon>
    </lineage>
</organism>
<protein>
    <submittedName>
        <fullName evidence="2">Uncharacterized protein</fullName>
    </submittedName>
</protein>
<feature type="compositionally biased region" description="Acidic residues" evidence="1">
    <location>
        <begin position="1"/>
        <end position="27"/>
    </location>
</feature>
<reference evidence="2 3" key="1">
    <citation type="submission" date="2019-05" db="EMBL/GenBank/DDBJ databases">
        <title>Another draft genome of Portunus trituberculatus and its Hox gene families provides insights of decapod evolution.</title>
        <authorList>
            <person name="Jeong J.-H."/>
            <person name="Song I."/>
            <person name="Kim S."/>
            <person name="Choi T."/>
            <person name="Kim D."/>
            <person name="Ryu S."/>
            <person name="Kim W."/>
        </authorList>
    </citation>
    <scope>NUCLEOTIDE SEQUENCE [LARGE SCALE GENOMIC DNA]</scope>
    <source>
        <tissue evidence="2">Muscle</tissue>
    </source>
</reference>
<proteinExistence type="predicted"/>
<feature type="compositionally biased region" description="Basic and acidic residues" evidence="1">
    <location>
        <begin position="38"/>
        <end position="48"/>
    </location>
</feature>
<keyword evidence="3" id="KW-1185">Reference proteome</keyword>
<evidence type="ECO:0000313" key="2">
    <source>
        <dbReference type="EMBL" id="MPC72262.1"/>
    </source>
</evidence>
<comment type="caution">
    <text evidence="2">The sequence shown here is derived from an EMBL/GenBank/DDBJ whole genome shotgun (WGS) entry which is preliminary data.</text>
</comment>